<dbReference type="InterPro" id="IPR025944">
    <property type="entry name" value="Sigma_54_int_dom_CS"/>
</dbReference>
<dbReference type="GO" id="GO:0000160">
    <property type="term" value="P:phosphorelay signal transduction system"/>
    <property type="evidence" value="ECO:0007669"/>
    <property type="project" value="InterPro"/>
</dbReference>
<accession>A0A3B0WQP3</accession>
<dbReference type="InterPro" id="IPR027417">
    <property type="entry name" value="P-loop_NTPase"/>
</dbReference>
<dbReference type="PANTHER" id="PTHR32071:SF113">
    <property type="entry name" value="ALGINATE BIOSYNTHESIS TRANSCRIPTIONAL REGULATORY PROTEIN ALGB"/>
    <property type="match status" value="1"/>
</dbReference>
<keyword evidence="1" id="KW-0547">Nucleotide-binding</keyword>
<dbReference type="GO" id="GO:0043565">
    <property type="term" value="F:sequence-specific DNA binding"/>
    <property type="evidence" value="ECO:0007669"/>
    <property type="project" value="InterPro"/>
</dbReference>
<dbReference type="NCBIfam" id="TIGR02915">
    <property type="entry name" value="PEP_resp_reg"/>
    <property type="match status" value="1"/>
</dbReference>
<dbReference type="AlphaFoldDB" id="A0A3B0WQP3"/>
<dbReference type="Pfam" id="PF25601">
    <property type="entry name" value="AAA_lid_14"/>
    <property type="match status" value="1"/>
</dbReference>
<dbReference type="PROSITE" id="PS50110">
    <property type="entry name" value="RESPONSE_REGULATORY"/>
    <property type="match status" value="1"/>
</dbReference>
<dbReference type="SUPFAM" id="SSF52540">
    <property type="entry name" value="P-loop containing nucleoside triphosphate hydrolases"/>
    <property type="match status" value="1"/>
</dbReference>
<evidence type="ECO:0000256" key="5">
    <source>
        <dbReference type="ARBA" id="ARBA00023163"/>
    </source>
</evidence>
<sequence>MADNTLKPLLVVEDNPGLQKQLKWSFEGYQVHLASDRASALELLQKHNMPVVTLDLGLPPDPANASEGIAALKEILKLAPHTKVIVVTGNDDRQNALVAISHGAYDFYQKPIEPDVLSLIVDRAYQLYELEEENRRLALAGDDLPLDGIIGASTSMLAVCRLVEKVGPTDATTLVLGESGTGKELFAKALHRLSPRKDKPFVALNCAAIPENLLESELFGYERGAFTGAVKQTKGKIETASGGTFFLDEIGDMPMSLQAKMLRFLQERVIERLGGRSPIEVDVRIICATHRKLKQLIESGDFREDLFFRISEIIIEIPALRDREGDKALLAQTFLDKFSQQYGRSFRGFTESARAELDTYEWPGNVRELENRIKRAVVLAEGKQVDAADLGFAEDADHLKFLNLRDARERVEREVLQRALTICSNNMTHASEALGISRPSLYSLMKKLDMPELSK</sequence>
<dbReference type="InterPro" id="IPR009057">
    <property type="entry name" value="Homeodomain-like_sf"/>
</dbReference>
<dbReference type="GO" id="GO:0005524">
    <property type="term" value="F:ATP binding"/>
    <property type="evidence" value="ECO:0007669"/>
    <property type="project" value="UniProtKB-KW"/>
</dbReference>
<evidence type="ECO:0000259" key="7">
    <source>
        <dbReference type="PROSITE" id="PS50110"/>
    </source>
</evidence>
<dbReference type="Gene3D" id="3.40.50.2300">
    <property type="match status" value="1"/>
</dbReference>
<dbReference type="InterPro" id="IPR002197">
    <property type="entry name" value="HTH_Fis"/>
</dbReference>
<dbReference type="InterPro" id="IPR025943">
    <property type="entry name" value="Sigma_54_int_dom_ATP-bd_2"/>
</dbReference>
<dbReference type="InterPro" id="IPR003593">
    <property type="entry name" value="AAA+_ATPase"/>
</dbReference>
<dbReference type="Pfam" id="PF00158">
    <property type="entry name" value="Sigma54_activat"/>
    <property type="match status" value="1"/>
</dbReference>
<dbReference type="FunFam" id="3.40.50.300:FF:000006">
    <property type="entry name" value="DNA-binding transcriptional regulator NtrC"/>
    <property type="match status" value="1"/>
</dbReference>
<dbReference type="PROSITE" id="PS00676">
    <property type="entry name" value="SIGMA54_INTERACT_2"/>
    <property type="match status" value="1"/>
</dbReference>
<dbReference type="PROSITE" id="PS00688">
    <property type="entry name" value="SIGMA54_INTERACT_3"/>
    <property type="match status" value="1"/>
</dbReference>
<dbReference type="Gene3D" id="1.10.10.60">
    <property type="entry name" value="Homeodomain-like"/>
    <property type="match status" value="1"/>
</dbReference>
<dbReference type="SMART" id="SM00382">
    <property type="entry name" value="AAA"/>
    <property type="match status" value="1"/>
</dbReference>
<dbReference type="SMART" id="SM00448">
    <property type="entry name" value="REC"/>
    <property type="match status" value="1"/>
</dbReference>
<dbReference type="CDD" id="cd00009">
    <property type="entry name" value="AAA"/>
    <property type="match status" value="1"/>
</dbReference>
<organism evidence="8">
    <name type="scientific">hydrothermal vent metagenome</name>
    <dbReference type="NCBI Taxonomy" id="652676"/>
    <lineage>
        <taxon>unclassified sequences</taxon>
        <taxon>metagenomes</taxon>
        <taxon>ecological metagenomes</taxon>
    </lineage>
</organism>
<dbReference type="EMBL" id="UOFD01000079">
    <property type="protein sequence ID" value="VAW54753.1"/>
    <property type="molecule type" value="Genomic_DNA"/>
</dbReference>
<evidence type="ECO:0000256" key="3">
    <source>
        <dbReference type="ARBA" id="ARBA00023015"/>
    </source>
</evidence>
<dbReference type="SUPFAM" id="SSF52172">
    <property type="entry name" value="CheY-like"/>
    <property type="match status" value="1"/>
</dbReference>
<dbReference type="Gene3D" id="1.10.8.60">
    <property type="match status" value="1"/>
</dbReference>
<keyword evidence="5" id="KW-0804">Transcription</keyword>
<feature type="domain" description="Sigma-54 factor interaction" evidence="6">
    <location>
        <begin position="149"/>
        <end position="378"/>
    </location>
</feature>
<dbReference type="SUPFAM" id="SSF46689">
    <property type="entry name" value="Homeodomain-like"/>
    <property type="match status" value="1"/>
</dbReference>
<evidence type="ECO:0000259" key="6">
    <source>
        <dbReference type="PROSITE" id="PS50045"/>
    </source>
</evidence>
<proteinExistence type="predicted"/>
<dbReference type="InterPro" id="IPR002078">
    <property type="entry name" value="Sigma_54_int"/>
</dbReference>
<dbReference type="Pfam" id="PF00072">
    <property type="entry name" value="Response_reg"/>
    <property type="match status" value="1"/>
</dbReference>
<dbReference type="Pfam" id="PF02954">
    <property type="entry name" value="HTH_8"/>
    <property type="match status" value="1"/>
</dbReference>
<evidence type="ECO:0000256" key="4">
    <source>
        <dbReference type="ARBA" id="ARBA00023125"/>
    </source>
</evidence>
<dbReference type="Gene3D" id="3.40.50.300">
    <property type="entry name" value="P-loop containing nucleotide triphosphate hydrolases"/>
    <property type="match status" value="1"/>
</dbReference>
<evidence type="ECO:0000256" key="1">
    <source>
        <dbReference type="ARBA" id="ARBA00022741"/>
    </source>
</evidence>
<protein>
    <submittedName>
        <fullName evidence="8">Response regulatory protein</fullName>
    </submittedName>
</protein>
<dbReference type="InterPro" id="IPR001789">
    <property type="entry name" value="Sig_transdc_resp-reg_receiver"/>
</dbReference>
<keyword evidence="2" id="KW-0067">ATP-binding</keyword>
<dbReference type="InterPro" id="IPR011006">
    <property type="entry name" value="CheY-like_superfamily"/>
</dbReference>
<name>A0A3B0WQP3_9ZZZZ</name>
<gene>
    <name evidence="8" type="ORF">MNBD_GAMMA06-576</name>
</gene>
<keyword evidence="3" id="KW-0805">Transcription regulation</keyword>
<keyword evidence="4" id="KW-0238">DNA-binding</keyword>
<dbReference type="InterPro" id="IPR014264">
    <property type="entry name" value="PEP-CTERM_resp_reg"/>
</dbReference>
<evidence type="ECO:0000313" key="8">
    <source>
        <dbReference type="EMBL" id="VAW54753.1"/>
    </source>
</evidence>
<feature type="domain" description="Response regulatory" evidence="7">
    <location>
        <begin position="8"/>
        <end position="125"/>
    </location>
</feature>
<dbReference type="PANTHER" id="PTHR32071">
    <property type="entry name" value="TRANSCRIPTIONAL REGULATORY PROTEIN"/>
    <property type="match status" value="1"/>
</dbReference>
<dbReference type="GO" id="GO:0006355">
    <property type="term" value="P:regulation of DNA-templated transcription"/>
    <property type="evidence" value="ECO:0007669"/>
    <property type="project" value="InterPro"/>
</dbReference>
<reference evidence="8" key="1">
    <citation type="submission" date="2018-06" db="EMBL/GenBank/DDBJ databases">
        <authorList>
            <person name="Zhirakovskaya E."/>
        </authorList>
    </citation>
    <scope>NUCLEOTIDE SEQUENCE</scope>
</reference>
<dbReference type="InterPro" id="IPR058031">
    <property type="entry name" value="AAA_lid_NorR"/>
</dbReference>
<evidence type="ECO:0000256" key="2">
    <source>
        <dbReference type="ARBA" id="ARBA00022840"/>
    </source>
</evidence>
<dbReference type="PROSITE" id="PS50045">
    <property type="entry name" value="SIGMA54_INTERACT_4"/>
    <property type="match status" value="1"/>
</dbReference>